<reference evidence="1 2" key="1">
    <citation type="journal article" date="2007" name="Nature">
        <title>Evolution of genes and genomes on the Drosophila phylogeny.</title>
        <authorList>
            <consortium name="Drosophila 12 Genomes Consortium"/>
            <person name="Clark A.G."/>
            <person name="Eisen M.B."/>
            <person name="Smith D.R."/>
            <person name="Bergman C.M."/>
            <person name="Oliver B."/>
            <person name="Markow T.A."/>
            <person name="Kaufman T.C."/>
            <person name="Kellis M."/>
            <person name="Gelbart W."/>
            <person name="Iyer V.N."/>
            <person name="Pollard D.A."/>
            <person name="Sackton T.B."/>
            <person name="Larracuente A.M."/>
            <person name="Singh N.D."/>
            <person name="Abad J.P."/>
            <person name="Abt D.N."/>
            <person name="Adryan B."/>
            <person name="Aguade M."/>
            <person name="Akashi H."/>
            <person name="Anderson W.W."/>
            <person name="Aquadro C.F."/>
            <person name="Ardell D.H."/>
            <person name="Arguello R."/>
            <person name="Artieri C.G."/>
            <person name="Barbash D.A."/>
            <person name="Barker D."/>
            <person name="Barsanti P."/>
            <person name="Batterham P."/>
            <person name="Batzoglou S."/>
            <person name="Begun D."/>
            <person name="Bhutkar A."/>
            <person name="Blanco E."/>
            <person name="Bosak S.A."/>
            <person name="Bradley R.K."/>
            <person name="Brand A.D."/>
            <person name="Brent M.R."/>
            <person name="Brooks A.N."/>
            <person name="Brown R.H."/>
            <person name="Butlin R.K."/>
            <person name="Caggese C."/>
            <person name="Calvi B.R."/>
            <person name="Bernardo de Carvalho A."/>
            <person name="Caspi A."/>
            <person name="Castrezana S."/>
            <person name="Celniker S.E."/>
            <person name="Chang J.L."/>
            <person name="Chapple C."/>
            <person name="Chatterji S."/>
            <person name="Chinwalla A."/>
            <person name="Civetta A."/>
            <person name="Clifton S.W."/>
            <person name="Comeron J.M."/>
            <person name="Costello J.C."/>
            <person name="Coyne J.A."/>
            <person name="Daub J."/>
            <person name="David R.G."/>
            <person name="Delcher A.L."/>
            <person name="Delehaunty K."/>
            <person name="Do C.B."/>
            <person name="Ebling H."/>
            <person name="Edwards K."/>
            <person name="Eickbush T."/>
            <person name="Evans J.D."/>
            <person name="Filipski A."/>
            <person name="Findeiss S."/>
            <person name="Freyhult E."/>
            <person name="Fulton L."/>
            <person name="Fulton R."/>
            <person name="Garcia A.C."/>
            <person name="Gardiner A."/>
            <person name="Garfield D.A."/>
            <person name="Garvin B.E."/>
            <person name="Gibson G."/>
            <person name="Gilbert D."/>
            <person name="Gnerre S."/>
            <person name="Godfrey J."/>
            <person name="Good R."/>
            <person name="Gotea V."/>
            <person name="Gravely B."/>
            <person name="Greenberg A.J."/>
            <person name="Griffiths-Jones S."/>
            <person name="Gross S."/>
            <person name="Guigo R."/>
            <person name="Gustafson E.A."/>
            <person name="Haerty W."/>
            <person name="Hahn M.W."/>
            <person name="Halligan D.L."/>
            <person name="Halpern A.L."/>
            <person name="Halter G.M."/>
            <person name="Han M.V."/>
            <person name="Heger A."/>
            <person name="Hillier L."/>
            <person name="Hinrichs A.S."/>
            <person name="Holmes I."/>
            <person name="Hoskins R.A."/>
            <person name="Hubisz M.J."/>
            <person name="Hultmark D."/>
            <person name="Huntley M.A."/>
            <person name="Jaffe D.B."/>
            <person name="Jagadeeshan S."/>
            <person name="Jeck W.R."/>
            <person name="Johnson J."/>
            <person name="Jones C.D."/>
            <person name="Jordan W.C."/>
            <person name="Karpen G.H."/>
            <person name="Kataoka E."/>
            <person name="Keightley P.D."/>
            <person name="Kheradpour P."/>
            <person name="Kirkness E.F."/>
            <person name="Koerich L.B."/>
            <person name="Kristiansen K."/>
            <person name="Kudrna D."/>
            <person name="Kulathinal R.J."/>
            <person name="Kumar S."/>
            <person name="Kwok R."/>
            <person name="Lander E."/>
            <person name="Langley C.H."/>
            <person name="Lapoint R."/>
            <person name="Lazzaro B.P."/>
            <person name="Lee S.J."/>
            <person name="Levesque L."/>
            <person name="Li R."/>
            <person name="Lin C.F."/>
            <person name="Lin M.F."/>
            <person name="Lindblad-Toh K."/>
            <person name="Llopart A."/>
            <person name="Long M."/>
            <person name="Low L."/>
            <person name="Lozovsky E."/>
            <person name="Lu J."/>
            <person name="Luo M."/>
            <person name="Machado C.A."/>
            <person name="Makalowski W."/>
            <person name="Marzo M."/>
            <person name="Matsuda M."/>
            <person name="Matzkin L."/>
            <person name="McAllister B."/>
            <person name="McBride C.S."/>
            <person name="McKernan B."/>
            <person name="McKernan K."/>
            <person name="Mendez-Lago M."/>
            <person name="Minx P."/>
            <person name="Mollenhauer M.U."/>
            <person name="Montooth K."/>
            <person name="Mount S.M."/>
            <person name="Mu X."/>
            <person name="Myers E."/>
            <person name="Negre B."/>
            <person name="Newfeld S."/>
            <person name="Nielsen R."/>
            <person name="Noor M.A."/>
            <person name="O'Grady P."/>
            <person name="Pachter L."/>
            <person name="Papaceit M."/>
            <person name="Parisi M.J."/>
            <person name="Parisi M."/>
            <person name="Parts L."/>
            <person name="Pedersen J.S."/>
            <person name="Pesole G."/>
            <person name="Phillippy A.M."/>
            <person name="Ponting C.P."/>
            <person name="Pop M."/>
            <person name="Porcelli D."/>
            <person name="Powell J.R."/>
            <person name="Prohaska S."/>
            <person name="Pruitt K."/>
            <person name="Puig M."/>
            <person name="Quesneville H."/>
            <person name="Ram K.R."/>
            <person name="Rand D."/>
            <person name="Rasmussen M.D."/>
            <person name="Reed L.K."/>
            <person name="Reenan R."/>
            <person name="Reily A."/>
            <person name="Remington K.A."/>
            <person name="Rieger T.T."/>
            <person name="Ritchie M.G."/>
            <person name="Robin C."/>
            <person name="Rogers Y.H."/>
            <person name="Rohde C."/>
            <person name="Rozas J."/>
            <person name="Rubenfield M.J."/>
            <person name="Ruiz A."/>
            <person name="Russo S."/>
            <person name="Salzberg S.L."/>
            <person name="Sanchez-Gracia A."/>
            <person name="Saranga D.J."/>
            <person name="Sato H."/>
            <person name="Schaeffer S.W."/>
            <person name="Schatz M.C."/>
            <person name="Schlenke T."/>
            <person name="Schwartz R."/>
            <person name="Segarra C."/>
            <person name="Singh R.S."/>
            <person name="Sirot L."/>
            <person name="Sirota M."/>
            <person name="Sisneros N.B."/>
            <person name="Smith C.D."/>
            <person name="Smith T.F."/>
            <person name="Spieth J."/>
            <person name="Stage D.E."/>
            <person name="Stark A."/>
            <person name="Stephan W."/>
            <person name="Strausberg R.L."/>
            <person name="Strempel S."/>
            <person name="Sturgill D."/>
            <person name="Sutton G."/>
            <person name="Sutton G.G."/>
            <person name="Tao W."/>
            <person name="Teichmann S."/>
            <person name="Tobari Y.N."/>
            <person name="Tomimura Y."/>
            <person name="Tsolas J.M."/>
            <person name="Valente V.L."/>
            <person name="Venter E."/>
            <person name="Venter J.C."/>
            <person name="Vicario S."/>
            <person name="Vieira F.G."/>
            <person name="Vilella A.J."/>
            <person name="Villasante A."/>
            <person name="Walenz B."/>
            <person name="Wang J."/>
            <person name="Wasserman M."/>
            <person name="Watts T."/>
            <person name="Wilson D."/>
            <person name="Wilson R.K."/>
            <person name="Wing R.A."/>
            <person name="Wolfner M.F."/>
            <person name="Wong A."/>
            <person name="Wong G.K."/>
            <person name="Wu C.I."/>
            <person name="Wu G."/>
            <person name="Yamamoto D."/>
            <person name="Yang H.P."/>
            <person name="Yang S.P."/>
            <person name="Yorke J.A."/>
            <person name="Yoshida K."/>
            <person name="Zdobnov E."/>
            <person name="Zhang P."/>
            <person name="Zhang Y."/>
            <person name="Zimin A.V."/>
            <person name="Baldwin J."/>
            <person name="Abdouelleil A."/>
            <person name="Abdulkadir J."/>
            <person name="Abebe A."/>
            <person name="Abera B."/>
            <person name="Abreu J."/>
            <person name="Acer S.C."/>
            <person name="Aftuck L."/>
            <person name="Alexander A."/>
            <person name="An P."/>
            <person name="Anderson E."/>
            <person name="Anderson S."/>
            <person name="Arachi H."/>
            <person name="Azer M."/>
            <person name="Bachantsang P."/>
            <person name="Barry A."/>
            <person name="Bayul T."/>
            <person name="Berlin A."/>
            <person name="Bessette D."/>
            <person name="Bloom T."/>
            <person name="Blye J."/>
            <person name="Boguslavskiy L."/>
            <person name="Bonnet C."/>
            <person name="Boukhgalter B."/>
            <person name="Bourzgui I."/>
            <person name="Brown A."/>
            <person name="Cahill P."/>
            <person name="Channer S."/>
            <person name="Cheshatsang Y."/>
            <person name="Chuda L."/>
            <person name="Citroen M."/>
            <person name="Collymore A."/>
            <person name="Cooke P."/>
            <person name="Costello M."/>
            <person name="D'Aco K."/>
            <person name="Daza R."/>
            <person name="De Haan G."/>
            <person name="DeGray S."/>
            <person name="DeMaso C."/>
            <person name="Dhargay N."/>
            <person name="Dooley K."/>
            <person name="Dooley E."/>
            <person name="Doricent M."/>
            <person name="Dorje P."/>
            <person name="Dorjee K."/>
            <person name="Dupes A."/>
            <person name="Elong R."/>
            <person name="Falk J."/>
            <person name="Farina A."/>
            <person name="Faro S."/>
            <person name="Ferguson D."/>
            <person name="Fisher S."/>
            <person name="Foley C.D."/>
            <person name="Franke A."/>
            <person name="Friedrich D."/>
            <person name="Gadbois L."/>
            <person name="Gearin G."/>
            <person name="Gearin C.R."/>
            <person name="Giannoukos G."/>
            <person name="Goode T."/>
            <person name="Graham J."/>
            <person name="Grandbois E."/>
            <person name="Grewal S."/>
            <person name="Gyaltsen K."/>
            <person name="Hafez N."/>
            <person name="Hagos B."/>
            <person name="Hall J."/>
            <person name="Henson C."/>
            <person name="Hollinger A."/>
            <person name="Honan T."/>
            <person name="Huard M.D."/>
            <person name="Hughes L."/>
            <person name="Hurhula B."/>
            <person name="Husby M.E."/>
            <person name="Kamat A."/>
            <person name="Kanga B."/>
            <person name="Kashin S."/>
            <person name="Khazanovich D."/>
            <person name="Kisner P."/>
            <person name="Lance K."/>
            <person name="Lara M."/>
            <person name="Lee W."/>
            <person name="Lennon N."/>
            <person name="Letendre F."/>
            <person name="LeVine R."/>
            <person name="Lipovsky A."/>
            <person name="Liu X."/>
            <person name="Liu J."/>
            <person name="Liu S."/>
            <person name="Lokyitsang T."/>
            <person name="Lokyitsang Y."/>
            <person name="Lubonja R."/>
            <person name="Lui A."/>
            <person name="MacDonald P."/>
            <person name="Magnisalis V."/>
            <person name="Maru K."/>
            <person name="Matthews C."/>
            <person name="McCusker W."/>
            <person name="McDonough S."/>
            <person name="Mehta T."/>
            <person name="Meldrim J."/>
            <person name="Meneus L."/>
            <person name="Mihai O."/>
            <person name="Mihalev A."/>
            <person name="Mihova T."/>
            <person name="Mittelman R."/>
            <person name="Mlenga V."/>
            <person name="Montmayeur A."/>
            <person name="Mulrain L."/>
            <person name="Navidi A."/>
            <person name="Naylor J."/>
            <person name="Negash T."/>
            <person name="Nguyen T."/>
            <person name="Nguyen N."/>
            <person name="Nicol R."/>
            <person name="Norbu C."/>
            <person name="Norbu N."/>
            <person name="Novod N."/>
            <person name="O'Neill B."/>
            <person name="Osman S."/>
            <person name="Markiewicz E."/>
            <person name="Oyono O.L."/>
            <person name="Patti C."/>
            <person name="Phunkhang P."/>
            <person name="Pierre F."/>
            <person name="Priest M."/>
            <person name="Raghuraman S."/>
            <person name="Rege F."/>
            <person name="Reyes R."/>
            <person name="Rise C."/>
            <person name="Rogov P."/>
            <person name="Ross K."/>
            <person name="Ryan E."/>
            <person name="Settipalli S."/>
            <person name="Shea T."/>
            <person name="Sherpa N."/>
            <person name="Shi L."/>
            <person name="Shih D."/>
            <person name="Sparrow T."/>
            <person name="Spaulding J."/>
            <person name="Stalker J."/>
            <person name="Stange-Thomann N."/>
            <person name="Stavropoulos S."/>
            <person name="Stone C."/>
            <person name="Strader C."/>
            <person name="Tesfaye S."/>
            <person name="Thomson T."/>
            <person name="Thoulutsang Y."/>
            <person name="Thoulutsang D."/>
            <person name="Topham K."/>
            <person name="Topping I."/>
            <person name="Tsamla T."/>
            <person name="Vassiliev H."/>
            <person name="Vo A."/>
            <person name="Wangchuk T."/>
            <person name="Wangdi T."/>
            <person name="Weiand M."/>
            <person name="Wilkinson J."/>
            <person name="Wilson A."/>
            <person name="Yadav S."/>
            <person name="Young G."/>
            <person name="Yu Q."/>
            <person name="Zembek L."/>
            <person name="Zhong D."/>
            <person name="Zimmer A."/>
            <person name="Zwirko Z."/>
            <person name="Jaffe D.B."/>
            <person name="Alvarez P."/>
            <person name="Brockman W."/>
            <person name="Butler J."/>
            <person name="Chin C."/>
            <person name="Gnerre S."/>
            <person name="Grabherr M."/>
            <person name="Kleber M."/>
            <person name="Mauceli E."/>
            <person name="MacCallum I."/>
        </authorList>
    </citation>
    <scope>NUCLEOTIDE SEQUENCE [LARGE SCALE GENOMIC DNA]</scope>
    <source>
        <strain evidence="2">Tucson 15287-2541.00</strain>
    </source>
</reference>
<gene>
    <name evidence="1" type="primary">Dgri\GH13434</name>
    <name evidence="1" type="ORF">Dgri_GH13434</name>
</gene>
<evidence type="ECO:0000313" key="2">
    <source>
        <dbReference type="Proteomes" id="UP000001070"/>
    </source>
</evidence>
<dbReference type="AlphaFoldDB" id="B4JPB4"/>
<evidence type="ECO:0000313" key="1">
    <source>
        <dbReference type="EMBL" id="EDV98744.1"/>
    </source>
</evidence>
<name>B4JPB4_DROGR</name>
<accession>B4JPB4</accession>
<sequence>MGHLEEIHVRVPFNATVAQIQKISADLRNLLSNELTLIQEASDGNRQAIYIIAYRYM</sequence>
<dbReference type="InParanoid" id="B4JPB4"/>
<keyword evidence="2" id="KW-1185">Reference proteome</keyword>
<dbReference type="HOGENOM" id="CLU_2998602_0_0_1"/>
<dbReference type="PhylomeDB" id="B4JPB4"/>
<organism evidence="2">
    <name type="scientific">Drosophila grimshawi</name>
    <name type="common">Hawaiian fruit fly</name>
    <name type="synonym">Idiomyia grimshawi</name>
    <dbReference type="NCBI Taxonomy" id="7222"/>
    <lineage>
        <taxon>Eukaryota</taxon>
        <taxon>Metazoa</taxon>
        <taxon>Ecdysozoa</taxon>
        <taxon>Arthropoda</taxon>
        <taxon>Hexapoda</taxon>
        <taxon>Insecta</taxon>
        <taxon>Pterygota</taxon>
        <taxon>Neoptera</taxon>
        <taxon>Endopterygota</taxon>
        <taxon>Diptera</taxon>
        <taxon>Brachycera</taxon>
        <taxon>Muscomorpha</taxon>
        <taxon>Ephydroidea</taxon>
        <taxon>Drosophilidae</taxon>
        <taxon>Drosophila</taxon>
        <taxon>Hawaiian Drosophila</taxon>
    </lineage>
</organism>
<dbReference type="EMBL" id="CH916372">
    <property type="protein sequence ID" value="EDV98744.1"/>
    <property type="molecule type" value="Genomic_DNA"/>
</dbReference>
<dbReference type="Proteomes" id="UP000001070">
    <property type="component" value="Unassembled WGS sequence"/>
</dbReference>
<proteinExistence type="predicted"/>
<protein>
    <submittedName>
        <fullName evidence="1">GH13434</fullName>
    </submittedName>
</protein>